<feature type="chain" id="PRO_5016378443" evidence="1">
    <location>
        <begin position="24"/>
        <end position="360"/>
    </location>
</feature>
<sequence>MNIQKFSLIALLFSALFLTSCEDEDTNTNPDNPPLLGSTLTAEMGSNLAYQVYVDLSTGEMTKVATNSWDLAIENSNKRIRTNTAKKVSAATPVEDSFVDVSSDEGLQYFYDAEDGDLDKTALAGWEESRPYILDLGIDENGNALGKIKFEIAAVNDTQVTIKFASLDGSDEQETTFDLDTDKDFTYFSFINNKSVSVAPKNWDIMLSAVTVRTGAPCAAMGPAAVPGINCDIYRLTASTVSNNYAGVSVAKDDPYAHLEVNDDPESERNQYGIEESNYDDLVLADYDKLSPSSAANAIGRSWLYILAPHSSGIFKVYDFVTYLVKDVDGNHYKLRFLAYKGGGNAENGYPTFEYSSLED</sequence>
<dbReference type="PROSITE" id="PS51257">
    <property type="entry name" value="PROKAR_LIPOPROTEIN"/>
    <property type="match status" value="1"/>
</dbReference>
<dbReference type="EMBL" id="QGDO01000003">
    <property type="protein sequence ID" value="PWJ41885.1"/>
    <property type="molecule type" value="Genomic_DNA"/>
</dbReference>
<gene>
    <name evidence="2" type="ORF">BC781_103135</name>
</gene>
<dbReference type="AlphaFoldDB" id="A0A315Z8J3"/>
<dbReference type="Proteomes" id="UP000245535">
    <property type="component" value="Unassembled WGS sequence"/>
</dbReference>
<feature type="signal peptide" evidence="1">
    <location>
        <begin position="1"/>
        <end position="23"/>
    </location>
</feature>
<dbReference type="InterPro" id="IPR025921">
    <property type="entry name" value="HmuY"/>
</dbReference>
<accession>A0A315Z8J3</accession>
<keyword evidence="1" id="KW-0732">Signal</keyword>
<evidence type="ECO:0000256" key="1">
    <source>
        <dbReference type="SAM" id="SignalP"/>
    </source>
</evidence>
<comment type="caution">
    <text evidence="2">The sequence shown here is derived from an EMBL/GenBank/DDBJ whole genome shotgun (WGS) entry which is preliminary data.</text>
</comment>
<dbReference type="OrthoDB" id="1091850at2"/>
<keyword evidence="3" id="KW-1185">Reference proteome</keyword>
<evidence type="ECO:0000313" key="2">
    <source>
        <dbReference type="EMBL" id="PWJ41885.1"/>
    </source>
</evidence>
<dbReference type="RefSeq" id="WP_109618314.1">
    <property type="nucleotide sequence ID" value="NZ_QGDO01000003.1"/>
</dbReference>
<name>A0A315Z8J3_SEDFL</name>
<reference evidence="2 3" key="1">
    <citation type="submission" date="2018-03" db="EMBL/GenBank/DDBJ databases">
        <title>Genomic Encyclopedia of Archaeal and Bacterial Type Strains, Phase II (KMG-II): from individual species to whole genera.</title>
        <authorList>
            <person name="Goeker M."/>
        </authorList>
    </citation>
    <scope>NUCLEOTIDE SEQUENCE [LARGE SCALE GENOMIC DNA]</scope>
    <source>
        <strain evidence="2 3">DSM 28229</strain>
    </source>
</reference>
<dbReference type="Pfam" id="PF14064">
    <property type="entry name" value="HmuY"/>
    <property type="match status" value="2"/>
</dbReference>
<protein>
    <submittedName>
        <fullName evidence="2">Heme-binding HmuY-like protein</fullName>
    </submittedName>
</protein>
<dbReference type="CDD" id="cd12105">
    <property type="entry name" value="HmuY"/>
    <property type="match status" value="1"/>
</dbReference>
<proteinExistence type="predicted"/>
<organism evidence="2 3">
    <name type="scientific">Sediminitomix flava</name>
    <dbReference type="NCBI Taxonomy" id="379075"/>
    <lineage>
        <taxon>Bacteria</taxon>
        <taxon>Pseudomonadati</taxon>
        <taxon>Bacteroidota</taxon>
        <taxon>Cytophagia</taxon>
        <taxon>Cytophagales</taxon>
        <taxon>Flammeovirgaceae</taxon>
        <taxon>Sediminitomix</taxon>
    </lineage>
</organism>
<evidence type="ECO:0000313" key="3">
    <source>
        <dbReference type="Proteomes" id="UP000245535"/>
    </source>
</evidence>